<dbReference type="RefSeq" id="WP_021762281.1">
    <property type="nucleotide sequence ID" value="NC_022444.1"/>
</dbReference>
<reference evidence="2 3" key="1">
    <citation type="journal article" date="2013" name="J. Bacteriol.">
        <title>Roles of HynAB and Ech, the only two hydrogenases found in the model sulfate reducer Desulfovibrio gigas.</title>
        <authorList>
            <person name="Morais-Silva F.O."/>
            <person name="Santos C.I."/>
            <person name="Rodrigues R."/>
            <person name="Pereira I.A."/>
            <person name="Rodrigues-Pousada C."/>
        </authorList>
    </citation>
    <scope>NUCLEOTIDE SEQUENCE [LARGE SCALE GENOMIC DNA]</scope>
    <source>
        <strain evidence="3">ATCC 19364 / DSM 1382 / NCIMB 9332 / VKM B-1759</strain>
    </source>
</reference>
<dbReference type="AlphaFoldDB" id="T2GFT3"/>
<dbReference type="Pfam" id="PF20068">
    <property type="entry name" value="Amphi-Trp"/>
    <property type="match status" value="1"/>
</dbReference>
<dbReference type="PATRIC" id="fig|1121448.10.peg.3430"/>
<dbReference type="OrthoDB" id="5459377at2"/>
<sequence length="94" mass="10395">MGKNNKVKIDGAMELGQVITYLEDVVKGLKAGAVHVQLGQDSVLLHPSSILSFEMEVSQKKDKEKFSFEMSWKTEDRASEDVRISPSAPTVEIS</sequence>
<gene>
    <name evidence="2" type="ORF">DGI_3480</name>
</gene>
<dbReference type="InterPro" id="IPR027598">
    <property type="entry name" value="Amphi-Trp_dom"/>
</dbReference>
<dbReference type="HOGENOM" id="CLU_2381454_0_0_7"/>
<feature type="domain" description="Amphi-Trp" evidence="1">
    <location>
        <begin position="1"/>
        <end position="82"/>
    </location>
</feature>
<dbReference type="KEGG" id="dgg:DGI_3480"/>
<evidence type="ECO:0000259" key="1">
    <source>
        <dbReference type="Pfam" id="PF20068"/>
    </source>
</evidence>
<keyword evidence="3" id="KW-1185">Reference proteome</keyword>
<dbReference type="STRING" id="1121448.DGI_3480"/>
<accession>T2GFT3</accession>
<dbReference type="NCBIfam" id="TIGR04354">
    <property type="entry name" value="amphi-Trp"/>
    <property type="match status" value="1"/>
</dbReference>
<protein>
    <recommendedName>
        <fullName evidence="1">Amphi-Trp domain-containing protein</fullName>
    </recommendedName>
</protein>
<reference evidence="3" key="2">
    <citation type="submission" date="2013-07" db="EMBL/GenBank/DDBJ databases">
        <authorList>
            <person name="Morais-Silva F.O."/>
            <person name="Rezende A.M."/>
            <person name="Pimentel C."/>
            <person name="Resende D.M."/>
            <person name="Santos C.I."/>
            <person name="Clemente C."/>
            <person name="de Oliveira L.M."/>
            <person name="da Silva S.M."/>
            <person name="Costa D.A."/>
            <person name="Varela-Raposo A."/>
            <person name="Horacio E.C.A."/>
            <person name="Matos M."/>
            <person name="Flores O."/>
            <person name="Ruiz J.C."/>
            <person name="Rodrigues-Pousada C."/>
        </authorList>
    </citation>
    <scope>NUCLEOTIDE SEQUENCE [LARGE SCALE GENOMIC DNA]</scope>
    <source>
        <strain evidence="3">ATCC 19364 / DSM 1382 / NCIMB 9332 / VKM B-1759</strain>
    </source>
</reference>
<dbReference type="eggNOG" id="ENOG502ZJWA">
    <property type="taxonomic scope" value="Bacteria"/>
</dbReference>
<dbReference type="Proteomes" id="UP000016587">
    <property type="component" value="Chromosome"/>
</dbReference>
<proteinExistence type="predicted"/>
<name>T2GFT3_MEGG1</name>
<evidence type="ECO:0000313" key="3">
    <source>
        <dbReference type="Proteomes" id="UP000016587"/>
    </source>
</evidence>
<organism evidence="2 3">
    <name type="scientific">Megalodesulfovibrio gigas (strain ATCC 19364 / DSM 1382 / NCIMB 9332 / VKM B-1759)</name>
    <name type="common">Desulfovibrio gigas</name>
    <dbReference type="NCBI Taxonomy" id="1121448"/>
    <lineage>
        <taxon>Bacteria</taxon>
        <taxon>Pseudomonadati</taxon>
        <taxon>Thermodesulfobacteriota</taxon>
        <taxon>Desulfovibrionia</taxon>
        <taxon>Desulfovibrionales</taxon>
        <taxon>Desulfovibrionaceae</taxon>
        <taxon>Megalodesulfovibrio</taxon>
    </lineage>
</organism>
<dbReference type="EMBL" id="CP006585">
    <property type="protein sequence ID" value="AGW15158.1"/>
    <property type="molecule type" value="Genomic_DNA"/>
</dbReference>
<evidence type="ECO:0000313" key="2">
    <source>
        <dbReference type="EMBL" id="AGW15158.1"/>
    </source>
</evidence>